<protein>
    <submittedName>
        <fullName evidence="6">Pumilio-like 5</fullName>
    </submittedName>
</protein>
<name>A0A1Q9D058_SYMMI</name>
<keyword evidence="2" id="KW-0413">Isomerase</keyword>
<dbReference type="InterPro" id="IPR020094">
    <property type="entry name" value="TruA/RsuA/RluB/E/F_N"/>
</dbReference>
<gene>
    <name evidence="6" type="primary">APUM5</name>
    <name evidence="6" type="ORF">AK812_SmicGene30079</name>
</gene>
<keyword evidence="1" id="KW-0677">Repeat</keyword>
<proteinExistence type="predicted"/>
<dbReference type="PROSITE" id="PS50302">
    <property type="entry name" value="PUM"/>
    <property type="match status" value="8"/>
</dbReference>
<evidence type="ECO:0000259" key="5">
    <source>
        <dbReference type="PROSITE" id="PS50303"/>
    </source>
</evidence>
<evidence type="ECO:0000256" key="1">
    <source>
        <dbReference type="ARBA" id="ARBA00022737"/>
    </source>
</evidence>
<dbReference type="GO" id="GO:0005737">
    <property type="term" value="C:cytoplasm"/>
    <property type="evidence" value="ECO:0007669"/>
    <property type="project" value="TreeGrafter"/>
</dbReference>
<feature type="domain" description="PUM-HD" evidence="5">
    <location>
        <begin position="784"/>
        <end position="1141"/>
    </location>
</feature>
<dbReference type="Gene3D" id="3.30.70.580">
    <property type="entry name" value="Pseudouridine synthase I, catalytic domain, N-terminal subdomain"/>
    <property type="match status" value="1"/>
</dbReference>
<feature type="repeat" description="Pumilio" evidence="3">
    <location>
        <begin position="920"/>
        <end position="955"/>
    </location>
</feature>
<dbReference type="InterPro" id="IPR001313">
    <property type="entry name" value="Pumilio_RNA-bd_rpt"/>
</dbReference>
<dbReference type="InterPro" id="IPR020097">
    <property type="entry name" value="PsdUridine_synth_TruA_a/b_dom"/>
</dbReference>
<reference evidence="6 7" key="1">
    <citation type="submission" date="2016-02" db="EMBL/GenBank/DDBJ databases">
        <title>Genome analysis of coral dinoflagellate symbionts highlights evolutionary adaptations to a symbiotic lifestyle.</title>
        <authorList>
            <person name="Aranda M."/>
            <person name="Li Y."/>
            <person name="Liew Y.J."/>
            <person name="Baumgarten S."/>
            <person name="Simakov O."/>
            <person name="Wilson M."/>
            <person name="Piel J."/>
            <person name="Ashoor H."/>
            <person name="Bougouffa S."/>
            <person name="Bajic V.B."/>
            <person name="Ryu T."/>
            <person name="Ravasi T."/>
            <person name="Bayer T."/>
            <person name="Micklem G."/>
            <person name="Kim H."/>
            <person name="Bhak J."/>
            <person name="Lajeunesse T.C."/>
            <person name="Voolstra C.R."/>
        </authorList>
    </citation>
    <scope>NUCLEOTIDE SEQUENCE [LARGE SCALE GENOMIC DNA]</scope>
    <source>
        <strain evidence="6 7">CCMP2467</strain>
    </source>
</reference>
<dbReference type="GO" id="GO:0003729">
    <property type="term" value="F:mRNA binding"/>
    <property type="evidence" value="ECO:0007669"/>
    <property type="project" value="TreeGrafter"/>
</dbReference>
<dbReference type="Proteomes" id="UP000186817">
    <property type="component" value="Unassembled WGS sequence"/>
</dbReference>
<dbReference type="PANTHER" id="PTHR12537">
    <property type="entry name" value="RNA BINDING PROTEIN PUMILIO-RELATED"/>
    <property type="match status" value="1"/>
</dbReference>
<evidence type="ECO:0000256" key="4">
    <source>
        <dbReference type="SAM" id="MobiDB-lite"/>
    </source>
</evidence>
<sequence>MRMQGRSKEFHARSEQTISHLLSSEALARRRADLAPSHLWLKAASKVALQGEYIKVPNRLERGQALWQQAAGPGWLYSTSGGRWFVTDREEGVASNTGLLASNALHQGRLPQETEKWQEFVDGAWQLAPSVLVVADVECLHIRGISMTAETEGDLEEFMLHFVTLLHERVSTKAAVHTVGSMFMPSEPCRLPWLHVRTVHQRPRTDSAFSGATTNRMSRLSALMLLQRRGKGRLRAVRAGNPQRREARSSTVAHQKVALVIGFIGSRYHGLQIHYDEEVTQAVTIEWLLRGALLSSGALEESKATSLERNVEWRHSSRTDAGVHACRLVITARLAVGRPDEKGHSRADLRARDDLLPDDVVVFAARLVPETFDARYSCSWREYDYILPASVLAHQVARPCRTGLQRLQIFGAMMAGPSTEALQSVHRLLQVFVGRHCFHNFTRLRRSRSRPGEPTLHSVDTFRRTESKLEACDAQVLHLPGPAEDFIHILLQGNRFLYNQIRYIVGAVAAVSAGYLPEPSLRAALCSSARFRFPVAPSCGLLLRSSGFTGTRRNPCDVAMDQEQVFSRMLPMTSRLLLDGSASVEAQAFEKRVFAEAAASWQKDTEESLRLSLMRARCPDEDLERLCATPRHLQPRALARRKDKLMLTVASAVPLPERVWLVCPEREDLERRTVFVHRLKRCSADPSRADRRGFAAGCYRKFAQASATCPGMLAPGAVGGLGDPAWKRYFVENAVVEPLASAMPTSVFLPPGLLATQAVLADKTQEAASVPMASPGFVSVDRPLALTLLERGLFVAQADPAPCPKPRISDVACVAKLARSPNGTEVVSKFLSSNPTAAPMLVSALLPEVACLASHPYGAGVVSELFCHCQDLKLSSAVNALSSCLKGSLVRLTKDRFGCRVVQAALREAMPEFQRCFVSELQGQVLSLCQHLHANFVLQKCIELLEPHLAVFMITELQDHAVSVAVHVYGCRVLQRLIEHCSREPQLIGLVDSMLGNAENVEKLLKDLFGSNVLRALLVHGTVHHVKAILDVLGTNVLKFAKHKHASLVFERCLEVSSSCEELRLPRKQLMAQLIQSNLSGKAPLSQVLLDRFGNYLAQRVIQCCCSGEEEMIVKLLASSWPKLQRSPVGRHIIVAATRRPCSRLAAFVSTSPETPAASGEEAQDLFTAKFGSGIQQNYQSLATPRHVDLARARLESWPLLSPSARKERAKPSMQQPVKELPVAPTLLTFLPPPGFEHFVQKTLPANDRPGVQWQHHCSRNGAEQPEGGQTSPSDTGLRSSARPEAAGTDIADYIVKIIRTEVGSEGMVQCLASASALGLAVAVAAVLPELPDLACDVHASKVLIALLEHCRDVSQYRVRLVQRLRGHLLKLTKDKTGCVVMQRMLDVAAVELQSCLPLELRGKVLACSQHLHGNFVLQRCVEVFPPESLSFLILELKGHAASVATHIYACRILQRLVERCPSHPEMPELLQSILQPMDQLERLCKDPYGNNVVRSLLLRGSGTAARFVINAISTDILKFSRNRHSSLVVERCIMVSSDERQEEFRCERAALMGALLLDGSGGSNPPFLQLMLDRFGNYIAQRVIECCQGTEALRVEQLLQRSWAKLQNSSNGRHIIAAARKRFGGGEMVATISL</sequence>
<dbReference type="GO" id="GO:0001522">
    <property type="term" value="P:pseudouridine synthesis"/>
    <property type="evidence" value="ECO:0007669"/>
    <property type="project" value="InterPro"/>
</dbReference>
<evidence type="ECO:0000313" key="7">
    <source>
        <dbReference type="Proteomes" id="UP000186817"/>
    </source>
</evidence>
<feature type="repeat" description="Pumilio" evidence="3">
    <location>
        <begin position="884"/>
        <end position="919"/>
    </location>
</feature>
<accession>A0A1Q9D058</accession>
<dbReference type="GO" id="GO:0009982">
    <property type="term" value="F:pseudouridine synthase activity"/>
    <property type="evidence" value="ECO:0007669"/>
    <property type="project" value="InterPro"/>
</dbReference>
<feature type="repeat" description="Pumilio" evidence="3">
    <location>
        <begin position="1364"/>
        <end position="1400"/>
    </location>
</feature>
<keyword evidence="7" id="KW-1185">Reference proteome</keyword>
<dbReference type="Gene3D" id="1.25.10.10">
    <property type="entry name" value="Leucine-rich Repeat Variant"/>
    <property type="match status" value="2"/>
</dbReference>
<dbReference type="InterPro" id="IPR011989">
    <property type="entry name" value="ARM-like"/>
</dbReference>
<evidence type="ECO:0000313" key="6">
    <source>
        <dbReference type="EMBL" id="OLP88558.1"/>
    </source>
</evidence>
<feature type="compositionally biased region" description="Polar residues" evidence="4">
    <location>
        <begin position="1268"/>
        <end position="1279"/>
    </location>
</feature>
<dbReference type="InterPro" id="IPR020103">
    <property type="entry name" value="PsdUridine_synth_cat_dom_sf"/>
</dbReference>
<dbReference type="PROSITE" id="PS50303">
    <property type="entry name" value="PUM_HD"/>
    <property type="match status" value="2"/>
</dbReference>
<dbReference type="SUPFAM" id="SSF55120">
    <property type="entry name" value="Pseudouridine synthase"/>
    <property type="match status" value="1"/>
</dbReference>
<dbReference type="Gene3D" id="3.30.70.660">
    <property type="entry name" value="Pseudouridine synthase I, catalytic domain, C-terminal subdomain"/>
    <property type="match status" value="1"/>
</dbReference>
<feature type="repeat" description="Pumilio" evidence="3">
    <location>
        <begin position="956"/>
        <end position="992"/>
    </location>
</feature>
<dbReference type="SUPFAM" id="SSF48371">
    <property type="entry name" value="ARM repeat"/>
    <property type="match status" value="2"/>
</dbReference>
<feature type="repeat" description="Pumilio" evidence="3">
    <location>
        <begin position="1078"/>
        <end position="1115"/>
    </location>
</feature>
<dbReference type="OrthoDB" id="427405at2759"/>
<comment type="caution">
    <text evidence="6">The sequence shown here is derived from an EMBL/GenBank/DDBJ whole genome shotgun (WGS) entry which is preliminary data.</text>
</comment>
<feature type="domain" description="PUM-HD" evidence="5">
    <location>
        <begin position="1269"/>
        <end position="1624"/>
    </location>
</feature>
<evidence type="ECO:0000256" key="2">
    <source>
        <dbReference type="ARBA" id="ARBA00023235"/>
    </source>
</evidence>
<organism evidence="6 7">
    <name type="scientific">Symbiodinium microadriaticum</name>
    <name type="common">Dinoflagellate</name>
    <name type="synonym">Zooxanthella microadriatica</name>
    <dbReference type="NCBI Taxonomy" id="2951"/>
    <lineage>
        <taxon>Eukaryota</taxon>
        <taxon>Sar</taxon>
        <taxon>Alveolata</taxon>
        <taxon>Dinophyceae</taxon>
        <taxon>Suessiales</taxon>
        <taxon>Symbiodiniaceae</taxon>
        <taxon>Symbiodinium</taxon>
    </lineage>
</organism>
<feature type="repeat" description="Pumilio" evidence="3">
    <location>
        <begin position="1436"/>
        <end position="1472"/>
    </location>
</feature>
<dbReference type="Pfam" id="PF01416">
    <property type="entry name" value="PseudoU_synth_1"/>
    <property type="match status" value="1"/>
</dbReference>
<feature type="region of interest" description="Disordered" evidence="4">
    <location>
        <begin position="1250"/>
        <end position="1285"/>
    </location>
</feature>
<dbReference type="EMBL" id="LSRX01000806">
    <property type="protein sequence ID" value="OLP88558.1"/>
    <property type="molecule type" value="Genomic_DNA"/>
</dbReference>
<dbReference type="InterPro" id="IPR020095">
    <property type="entry name" value="PsdUridine_synth_TruA_C"/>
</dbReference>
<dbReference type="SMART" id="SM00025">
    <property type="entry name" value="Pumilio"/>
    <property type="match status" value="13"/>
</dbReference>
<dbReference type="Pfam" id="PF00806">
    <property type="entry name" value="PUF"/>
    <property type="match status" value="12"/>
</dbReference>
<dbReference type="InterPro" id="IPR016024">
    <property type="entry name" value="ARM-type_fold"/>
</dbReference>
<feature type="repeat" description="Pumilio" evidence="3">
    <location>
        <begin position="1555"/>
        <end position="1601"/>
    </location>
</feature>
<dbReference type="GO" id="GO:0010608">
    <property type="term" value="P:post-transcriptional regulation of gene expression"/>
    <property type="evidence" value="ECO:0007669"/>
    <property type="project" value="TreeGrafter"/>
</dbReference>
<dbReference type="PANTHER" id="PTHR12537:SF12">
    <property type="entry name" value="MATERNAL PROTEIN PUMILIO"/>
    <property type="match status" value="1"/>
</dbReference>
<feature type="repeat" description="Pumilio" evidence="3">
    <location>
        <begin position="1473"/>
        <end position="1511"/>
    </location>
</feature>
<evidence type="ECO:0000256" key="3">
    <source>
        <dbReference type="PROSITE-ProRule" id="PRU00317"/>
    </source>
</evidence>
<dbReference type="InterPro" id="IPR033133">
    <property type="entry name" value="PUM-HD"/>
</dbReference>